<name>A0AAV7N0X0_PLEWA</name>
<feature type="region of interest" description="Disordered" evidence="1">
    <location>
        <begin position="1"/>
        <end position="138"/>
    </location>
</feature>
<evidence type="ECO:0000256" key="1">
    <source>
        <dbReference type="SAM" id="MobiDB-lite"/>
    </source>
</evidence>
<reference evidence="2" key="1">
    <citation type="journal article" date="2022" name="bioRxiv">
        <title>Sequencing and chromosome-scale assembly of the giantPleurodeles waltlgenome.</title>
        <authorList>
            <person name="Brown T."/>
            <person name="Elewa A."/>
            <person name="Iarovenko S."/>
            <person name="Subramanian E."/>
            <person name="Araus A.J."/>
            <person name="Petzold A."/>
            <person name="Susuki M."/>
            <person name="Suzuki K.-i.T."/>
            <person name="Hayashi T."/>
            <person name="Toyoda A."/>
            <person name="Oliveira C."/>
            <person name="Osipova E."/>
            <person name="Leigh N.D."/>
            <person name="Simon A."/>
            <person name="Yun M.H."/>
        </authorList>
    </citation>
    <scope>NUCLEOTIDE SEQUENCE</scope>
    <source>
        <strain evidence="2">20211129_DDA</strain>
        <tissue evidence="2">Liver</tissue>
    </source>
</reference>
<feature type="compositionally biased region" description="Basic and acidic residues" evidence="1">
    <location>
        <begin position="84"/>
        <end position="98"/>
    </location>
</feature>
<dbReference type="EMBL" id="JANPWB010000013">
    <property type="protein sequence ID" value="KAJ1106843.1"/>
    <property type="molecule type" value="Genomic_DNA"/>
</dbReference>
<keyword evidence="3" id="KW-1185">Reference proteome</keyword>
<proteinExistence type="predicted"/>
<evidence type="ECO:0000313" key="3">
    <source>
        <dbReference type="Proteomes" id="UP001066276"/>
    </source>
</evidence>
<gene>
    <name evidence="2" type="ORF">NDU88_004241</name>
</gene>
<protein>
    <submittedName>
        <fullName evidence="2">Uncharacterized protein</fullName>
    </submittedName>
</protein>
<evidence type="ECO:0000313" key="2">
    <source>
        <dbReference type="EMBL" id="KAJ1106843.1"/>
    </source>
</evidence>
<accession>A0AAV7N0X0</accession>
<dbReference type="Proteomes" id="UP001066276">
    <property type="component" value="Chromosome 9"/>
</dbReference>
<dbReference type="AlphaFoldDB" id="A0AAV7N0X0"/>
<sequence>MPRRGGGGHGAIATQPEELTETPKVEVAGIEGIKTAECPGETFEKSSLGSTEDVWVTRTTKGEAEQSDAVKAAPVQRVTTNEEESQKAETHTEEGRERASRKKTTGSRADEGREQQGQEQDACICQVPGGTRLSQVRS</sequence>
<comment type="caution">
    <text evidence="2">The sequence shown here is derived from an EMBL/GenBank/DDBJ whole genome shotgun (WGS) entry which is preliminary data.</text>
</comment>
<feature type="compositionally biased region" description="Gly residues" evidence="1">
    <location>
        <begin position="1"/>
        <end position="10"/>
    </location>
</feature>
<organism evidence="2 3">
    <name type="scientific">Pleurodeles waltl</name>
    <name type="common">Iberian ribbed newt</name>
    <dbReference type="NCBI Taxonomy" id="8319"/>
    <lineage>
        <taxon>Eukaryota</taxon>
        <taxon>Metazoa</taxon>
        <taxon>Chordata</taxon>
        <taxon>Craniata</taxon>
        <taxon>Vertebrata</taxon>
        <taxon>Euteleostomi</taxon>
        <taxon>Amphibia</taxon>
        <taxon>Batrachia</taxon>
        <taxon>Caudata</taxon>
        <taxon>Salamandroidea</taxon>
        <taxon>Salamandridae</taxon>
        <taxon>Pleurodelinae</taxon>
        <taxon>Pleurodeles</taxon>
    </lineage>
</organism>